<dbReference type="Gene3D" id="3.90.700.10">
    <property type="entry name" value="Succinate dehydrogenase/fumarate reductase flavoprotein, catalytic domain"/>
    <property type="match status" value="1"/>
</dbReference>
<evidence type="ECO:0000256" key="2">
    <source>
        <dbReference type="ARBA" id="ARBA00023002"/>
    </source>
</evidence>
<dbReference type="SUPFAM" id="SSF51905">
    <property type="entry name" value="FAD/NAD(P)-binding domain"/>
    <property type="match status" value="1"/>
</dbReference>
<feature type="domain" description="FAD-dependent oxidoreductase 2 FAD-binding" evidence="3">
    <location>
        <begin position="4"/>
        <end position="538"/>
    </location>
</feature>
<dbReference type="Pfam" id="PF00890">
    <property type="entry name" value="FAD_binding_2"/>
    <property type="match status" value="1"/>
</dbReference>
<evidence type="ECO:0000313" key="4">
    <source>
        <dbReference type="EMBL" id="MFC1439693.1"/>
    </source>
</evidence>
<evidence type="ECO:0000313" key="5">
    <source>
        <dbReference type="Proteomes" id="UP001592581"/>
    </source>
</evidence>
<evidence type="ECO:0000256" key="1">
    <source>
        <dbReference type="ARBA" id="ARBA00022630"/>
    </source>
</evidence>
<keyword evidence="5" id="KW-1185">Reference proteome</keyword>
<proteinExistence type="predicted"/>
<dbReference type="NCBIfam" id="NF009472">
    <property type="entry name" value="PRK12834.1"/>
    <property type="match status" value="1"/>
</dbReference>
<evidence type="ECO:0000259" key="3">
    <source>
        <dbReference type="Pfam" id="PF00890"/>
    </source>
</evidence>
<keyword evidence="2" id="KW-0560">Oxidoreductase</keyword>
<dbReference type="InterPro" id="IPR027477">
    <property type="entry name" value="Succ_DH/fumarate_Rdtase_cat_sf"/>
</dbReference>
<sequence length="556" mass="59775">MDADVIVVGAGLAGLVAAHELTSRGKRVALLDQENAANLGGQAFWSFGGLFLVDSPEQRRLGVKDSLELAWSDWQGSAGFDRLDDEDSWAVRWARAYVEFAAGEKRSWLTGHGISFLPTVGWAERGDLRADGHGNSVPRFHVAWGTGTGVVEPFVASAQRAAANGLLTFHHRHQVDALLVTDGQATGVRGTLLADDDSARGVASNRDAVGEFELSAQAVIVTTGGIGGNHDIVRRYWPERMGTPPGSMVTGVPAHVDGRMLDISAEAGVRLVNRDRMWHYTEGVQNWDPIWAGHGIRILPGPSSMWFDALGRRLPDPCLPGYDTLGTLRHLRTTESIAQYDHSWFILSQKIIEKEFALSGSEQNPDITSKDRRAFLRSRVLGKGAPAPVEAFKQHGADFVVADTLDELVAKMNALTDEPLLKADAVRAQIEARDLQIANPYSKDSQVQGIRNSRRYLGDRIGRTASPHRILDPAAGPLIGVKLHILTRKTLGGIQTDLQSRALGADGAPIDGLYAAGEVAGFGGGGVHGYNALEGTFLGGCLFSGRAAGRDAADRL</sequence>
<organism evidence="4 5">
    <name type="scientific">Streptacidiphilus jeojiensis</name>
    <dbReference type="NCBI Taxonomy" id="3229225"/>
    <lineage>
        <taxon>Bacteria</taxon>
        <taxon>Bacillati</taxon>
        <taxon>Actinomycetota</taxon>
        <taxon>Actinomycetes</taxon>
        <taxon>Kitasatosporales</taxon>
        <taxon>Streptomycetaceae</taxon>
        <taxon>Streptacidiphilus</taxon>
    </lineage>
</organism>
<dbReference type="PRINTS" id="PR00420">
    <property type="entry name" value="RNGMNOXGNASE"/>
</dbReference>
<reference evidence="4 5" key="1">
    <citation type="submission" date="2024-06" db="EMBL/GenBank/DDBJ databases">
        <authorList>
            <person name="Lee S.D."/>
        </authorList>
    </citation>
    <scope>NUCLEOTIDE SEQUENCE [LARGE SCALE GENOMIC DNA]</scope>
    <source>
        <strain evidence="4 5">N1-10</strain>
    </source>
</reference>
<protein>
    <submittedName>
        <fullName evidence="4">FAD-binding dehydrogenase</fullName>
    </submittedName>
</protein>
<dbReference type="Proteomes" id="UP001592581">
    <property type="component" value="Unassembled WGS sequence"/>
</dbReference>
<dbReference type="PANTHER" id="PTHR43260:SF1">
    <property type="entry name" value="KSDD-LIKE STEROID DEHYDROGENASE RV0785"/>
    <property type="match status" value="1"/>
</dbReference>
<dbReference type="PIRSF" id="PIRSF036654">
    <property type="entry name" value="UCP036654"/>
    <property type="match status" value="1"/>
</dbReference>
<dbReference type="PANTHER" id="PTHR43260">
    <property type="entry name" value="3-KETOSTEROID-DELTA-1-DEHYDROGENASE"/>
    <property type="match status" value="1"/>
</dbReference>
<dbReference type="Gene3D" id="3.50.50.60">
    <property type="entry name" value="FAD/NAD(P)-binding domain"/>
    <property type="match status" value="1"/>
</dbReference>
<accession>A0ABV6XNN5</accession>
<keyword evidence="1" id="KW-0285">Flavoprotein</keyword>
<dbReference type="InterPro" id="IPR003953">
    <property type="entry name" value="FAD-dep_OxRdtase_2_FAD-bd"/>
</dbReference>
<dbReference type="InterPro" id="IPR014614">
    <property type="entry name" value="KsdD_DH"/>
</dbReference>
<dbReference type="EMBL" id="JBEUKS010000005">
    <property type="protein sequence ID" value="MFC1439693.1"/>
    <property type="molecule type" value="Genomic_DNA"/>
</dbReference>
<comment type="caution">
    <text evidence="4">The sequence shown here is derived from an EMBL/GenBank/DDBJ whole genome shotgun (WGS) entry which is preliminary data.</text>
</comment>
<name>A0ABV6XNN5_9ACTN</name>
<dbReference type="InterPro" id="IPR036188">
    <property type="entry name" value="FAD/NAD-bd_sf"/>
</dbReference>
<gene>
    <name evidence="4" type="ORF">ABUW04_15655</name>
</gene>
<dbReference type="RefSeq" id="WP_380565235.1">
    <property type="nucleotide sequence ID" value="NZ_JBEUKS010000005.1"/>
</dbReference>